<evidence type="ECO:0000256" key="1">
    <source>
        <dbReference type="ARBA" id="ARBA00007074"/>
    </source>
</evidence>
<dbReference type="Proteomes" id="UP001162640">
    <property type="component" value="Unassembled WGS sequence"/>
</dbReference>
<evidence type="ECO:0000256" key="2">
    <source>
        <dbReference type="ARBA" id="ARBA00022670"/>
    </source>
</evidence>
<dbReference type="InterPro" id="IPR000064">
    <property type="entry name" value="NLP_P60_dom"/>
</dbReference>
<dbReference type="PANTHER" id="PTHR47664:SF1">
    <property type="entry name" value="CHROMOSOME UNDETERMINED SCAFFOLD_14, WHOLE GENOME SHOTGUN SEQUENCE"/>
    <property type="match status" value="1"/>
</dbReference>
<evidence type="ECO:0000259" key="6">
    <source>
        <dbReference type="PROSITE" id="PS51935"/>
    </source>
</evidence>
<feature type="region of interest" description="Disordered" evidence="5">
    <location>
        <begin position="1"/>
        <end position="51"/>
    </location>
</feature>
<dbReference type="PROSITE" id="PS51935">
    <property type="entry name" value="NLPC_P60"/>
    <property type="match status" value="1"/>
</dbReference>
<evidence type="ECO:0000256" key="5">
    <source>
        <dbReference type="SAM" id="MobiDB-lite"/>
    </source>
</evidence>
<proteinExistence type="inferred from homology"/>
<dbReference type="Gene3D" id="3.30.470.20">
    <property type="entry name" value="ATP-grasp fold, B domain"/>
    <property type="match status" value="1"/>
</dbReference>
<dbReference type="SUPFAM" id="SSF54001">
    <property type="entry name" value="Cysteine proteinases"/>
    <property type="match status" value="1"/>
</dbReference>
<accession>A0A9W7EPC8</accession>
<dbReference type="InterPro" id="IPR038765">
    <property type="entry name" value="Papain-like_cys_pep_sf"/>
</dbReference>
<sequence length="738" mass="83269">MSSALKENYMNLPQPVLSPSKQAKPANVEKVNNPPAPDVKQGDKQEPTDEEIMLQLAGKTEKTSGGNLQGNFAKFRAERARQKKLARANKKHLKETPKTLEQKDALRLKFVEQCKKYMGVPYHPSYHKDESSPFHNAPLYLDCCGLTRRALQDLAEDFGFVIGPGNQAYQFETCPEEVAEADLKPGDLIFTAGTYFKEGKKPQKHDLVHIEVFIGGGESGLQTIGARRQTGVVEILPSYKFESKSYKITKQYCRSLDTWLSGKCTPLLDPKYWETKFKTNTAHLDSCPDKKSVFDACDDDEEHNEGEVLDENAKYFYVNKSNGWKLVSDALEKRGYTRLPFEYNFRTQFDLKWVEGRSAINYAKHEDGQLVNHISNNDVITNKIGLLTTLQDSYGADFPPAFFPMTYRLDRPADVLQMLEDIEGDEENKHWIHKPSGKNCGKGIEVITSEAVKELVTKKCGENEENAVPSGSVGEDGVIESRYSNLNLENGLVQKYLTKPLLLNGKKFDIRVYGLVSRCTPTQFTSFYHPGYVRLSLEDFTMDEARLGDKFVHLTNASVQKKHQDYKERGIESIWSFEQLGEYLVANGKTTSKEAAVEDLNDKFQFVINSVLKSAKNKFNRKRGFFDLLGFDFMLSEDLSPILLEVNTNPALHLDCKVMEGVIPNAVEETMDLVMKSHEMNEGGTEVLKSGREITEEVGGRFKLLNDTFGEGFDYNGRFGVGKGIDAVKALRLSPRND</sequence>
<protein>
    <recommendedName>
        <fullName evidence="6">NlpC/P60 domain-containing protein</fullName>
    </recommendedName>
</protein>
<dbReference type="PROSITE" id="PS51221">
    <property type="entry name" value="TTL"/>
    <property type="match status" value="1"/>
</dbReference>
<dbReference type="Pfam" id="PF03133">
    <property type="entry name" value="TTL"/>
    <property type="match status" value="1"/>
</dbReference>
<gene>
    <name evidence="7" type="ORF">TL16_g11035</name>
</gene>
<dbReference type="SUPFAM" id="SSF56059">
    <property type="entry name" value="Glutathione synthetase ATP-binding domain-like"/>
    <property type="match status" value="1"/>
</dbReference>
<evidence type="ECO:0000256" key="3">
    <source>
        <dbReference type="ARBA" id="ARBA00022801"/>
    </source>
</evidence>
<dbReference type="PANTHER" id="PTHR47664">
    <property type="entry name" value="NLPC_P60 DOMAIN-CONTAINING PROTEIN"/>
    <property type="match status" value="1"/>
</dbReference>
<dbReference type="AlphaFoldDB" id="A0A9W7EPC8"/>
<dbReference type="EMBL" id="BLQM01000404">
    <property type="protein sequence ID" value="GMH88024.1"/>
    <property type="molecule type" value="Genomic_DNA"/>
</dbReference>
<comment type="caution">
    <text evidence="7">The sequence shown here is derived from an EMBL/GenBank/DDBJ whole genome shotgun (WGS) entry which is preliminary data.</text>
</comment>
<feature type="domain" description="NlpC/P60" evidence="6">
    <location>
        <begin position="104"/>
        <end position="253"/>
    </location>
</feature>
<keyword evidence="3" id="KW-0378">Hydrolase</keyword>
<keyword evidence="2" id="KW-0645">Protease</keyword>
<name>A0A9W7EPC8_9STRA</name>
<dbReference type="InterPro" id="IPR004344">
    <property type="entry name" value="TTL/TTLL_fam"/>
</dbReference>
<keyword evidence="4" id="KW-0788">Thiol protease</keyword>
<comment type="similarity">
    <text evidence="1">Belongs to the peptidase C40 family.</text>
</comment>
<evidence type="ECO:0000313" key="7">
    <source>
        <dbReference type="EMBL" id="GMH88024.1"/>
    </source>
</evidence>
<reference evidence="8" key="1">
    <citation type="journal article" date="2023" name="Commun. Biol.">
        <title>Genome analysis of Parmales, the sister group of diatoms, reveals the evolutionary specialization of diatoms from phago-mixotrophs to photoautotrophs.</title>
        <authorList>
            <person name="Ban H."/>
            <person name="Sato S."/>
            <person name="Yoshikawa S."/>
            <person name="Yamada K."/>
            <person name="Nakamura Y."/>
            <person name="Ichinomiya M."/>
            <person name="Sato N."/>
            <person name="Blanc-Mathieu R."/>
            <person name="Endo H."/>
            <person name="Kuwata A."/>
            <person name="Ogata H."/>
        </authorList>
    </citation>
    <scope>NUCLEOTIDE SEQUENCE [LARGE SCALE GENOMIC DNA]</scope>
</reference>
<dbReference type="GO" id="GO:0008234">
    <property type="term" value="F:cysteine-type peptidase activity"/>
    <property type="evidence" value="ECO:0007669"/>
    <property type="project" value="UniProtKB-KW"/>
</dbReference>
<organism evidence="7 8">
    <name type="scientific">Triparma laevis f. inornata</name>
    <dbReference type="NCBI Taxonomy" id="1714386"/>
    <lineage>
        <taxon>Eukaryota</taxon>
        <taxon>Sar</taxon>
        <taxon>Stramenopiles</taxon>
        <taxon>Ochrophyta</taxon>
        <taxon>Bolidophyceae</taxon>
        <taxon>Parmales</taxon>
        <taxon>Triparmaceae</taxon>
        <taxon>Triparma</taxon>
    </lineage>
</organism>
<dbReference type="Gene3D" id="3.90.1720.10">
    <property type="entry name" value="endopeptidase domain like (from Nostoc punctiforme)"/>
    <property type="match status" value="1"/>
</dbReference>
<dbReference type="GO" id="GO:0006508">
    <property type="term" value="P:proteolysis"/>
    <property type="evidence" value="ECO:0007669"/>
    <property type="project" value="UniProtKB-KW"/>
</dbReference>
<evidence type="ECO:0000313" key="8">
    <source>
        <dbReference type="Proteomes" id="UP001162640"/>
    </source>
</evidence>
<evidence type="ECO:0000256" key="4">
    <source>
        <dbReference type="ARBA" id="ARBA00022807"/>
    </source>
</evidence>